<dbReference type="SMART" id="SM00151">
    <property type="entry name" value="SWIB"/>
    <property type="match status" value="1"/>
</dbReference>
<dbReference type="GO" id="GO:0003676">
    <property type="term" value="F:nucleic acid binding"/>
    <property type="evidence" value="ECO:0007669"/>
    <property type="project" value="InterPro"/>
</dbReference>
<dbReference type="PANTHER" id="PTHR13844">
    <property type="entry name" value="SWI/SNF-RELATED MATRIX-ASSOCIATED ACTIN-DEPENDENT REGULATOR OF CHROMATIN SUBFAMILY D"/>
    <property type="match status" value="1"/>
</dbReference>
<feature type="compositionally biased region" description="Basic residues" evidence="5">
    <location>
        <begin position="318"/>
        <end position="331"/>
    </location>
</feature>
<dbReference type="CDD" id="cd06135">
    <property type="entry name" value="Orn"/>
    <property type="match status" value="1"/>
</dbReference>
<feature type="domain" description="DM2" evidence="6">
    <location>
        <begin position="359"/>
        <end position="436"/>
    </location>
</feature>
<dbReference type="STRING" id="34475.A0A4Y9Y5I1"/>
<evidence type="ECO:0000256" key="3">
    <source>
        <dbReference type="ARBA" id="ARBA00022801"/>
    </source>
</evidence>
<dbReference type="Gene3D" id="3.30.420.10">
    <property type="entry name" value="Ribonuclease H-like superfamily/Ribonuclease H"/>
    <property type="match status" value="1"/>
</dbReference>
<dbReference type="InterPro" id="IPR036885">
    <property type="entry name" value="SWIB_MDM2_dom_sf"/>
</dbReference>
<organism evidence="7 8">
    <name type="scientific">Rhodofomes roseus</name>
    <dbReference type="NCBI Taxonomy" id="34475"/>
    <lineage>
        <taxon>Eukaryota</taxon>
        <taxon>Fungi</taxon>
        <taxon>Dikarya</taxon>
        <taxon>Basidiomycota</taxon>
        <taxon>Agaricomycotina</taxon>
        <taxon>Agaricomycetes</taxon>
        <taxon>Polyporales</taxon>
        <taxon>Rhodofomes</taxon>
    </lineage>
</organism>
<evidence type="ECO:0000256" key="2">
    <source>
        <dbReference type="ARBA" id="ARBA00022722"/>
    </source>
</evidence>
<accession>A0A4Y9Y5I1</accession>
<name>A0A4Y9Y5I1_9APHY</name>
<dbReference type="CDD" id="cd10567">
    <property type="entry name" value="SWIB-MDM2_like"/>
    <property type="match status" value="1"/>
</dbReference>
<dbReference type="Pfam" id="PF02201">
    <property type="entry name" value="SWIB"/>
    <property type="match status" value="1"/>
</dbReference>
<feature type="region of interest" description="Disordered" evidence="5">
    <location>
        <begin position="232"/>
        <end position="355"/>
    </location>
</feature>
<dbReference type="PROSITE" id="PS51925">
    <property type="entry name" value="SWIB_MDM2"/>
    <property type="match status" value="1"/>
</dbReference>
<feature type="compositionally biased region" description="Basic and acidic residues" evidence="5">
    <location>
        <begin position="293"/>
        <end position="304"/>
    </location>
</feature>
<sequence>MSDDLQPLTFASGPLVWIDCEMTGLNPQKHKILEIAVLITNGNLDLVDQGIEFVVHTEKAVLDGMDEWCTKQHGMSGLTRACLESPHTTEEVEQKVLAYIKKWIPQTRTGILAGNSVHADRSFLVQEMPQITNHLHYRIVDVSSIKELCRRWYPTLQVPKDLYESENSAHRALSDIRGSIRELKWYRDNIFPPKRVRKQLVEMDDSLTAEFVREHKDGFDSIIASVYEEVSAAQANDSKGKRRSRDDEEEEGYANGDGDGGDEGDEGDEGEEEVEVKPKKAKRAKKGSLTDEEMARQLDSEINGRQRSSRASSTSTRGRGRGGKRGGKRGAKSSATVNSDGETVDDAGEVVKKKRGGGGFKKEYVLSEPLVAVAEVDKLSRPQTVKKLWEYIRRNNLQNPENKREIICDDKFRALFNVEKIDMFTMNKQLGRHLREPDVDPEA</sequence>
<comment type="caution">
    <text evidence="7">The sequence shown here is derived from an EMBL/GenBank/DDBJ whole genome shotgun (WGS) entry which is preliminary data.</text>
</comment>
<dbReference type="Proteomes" id="UP000298390">
    <property type="component" value="Unassembled WGS sequence"/>
</dbReference>
<evidence type="ECO:0000256" key="4">
    <source>
        <dbReference type="ARBA" id="ARBA00022839"/>
    </source>
</evidence>
<keyword evidence="4" id="KW-0269">Exonuclease</keyword>
<proteinExistence type="inferred from homology"/>
<evidence type="ECO:0000313" key="8">
    <source>
        <dbReference type="Proteomes" id="UP000298390"/>
    </source>
</evidence>
<dbReference type="GO" id="GO:0000175">
    <property type="term" value="F:3'-5'-RNA exonuclease activity"/>
    <property type="evidence" value="ECO:0007669"/>
    <property type="project" value="InterPro"/>
</dbReference>
<dbReference type="AlphaFoldDB" id="A0A4Y9Y5I1"/>
<evidence type="ECO:0000313" key="7">
    <source>
        <dbReference type="EMBL" id="TFY57402.1"/>
    </source>
</evidence>
<dbReference type="InterPro" id="IPR013520">
    <property type="entry name" value="Ribonucl_H"/>
</dbReference>
<dbReference type="SUPFAM" id="SSF53098">
    <property type="entry name" value="Ribonuclease H-like"/>
    <property type="match status" value="1"/>
</dbReference>
<dbReference type="InterPro" id="IPR012337">
    <property type="entry name" value="RNaseH-like_sf"/>
</dbReference>
<dbReference type="InterPro" id="IPR022894">
    <property type="entry name" value="Oligoribonuclease"/>
</dbReference>
<reference evidence="7 8" key="1">
    <citation type="submission" date="2019-01" db="EMBL/GenBank/DDBJ databases">
        <title>Genome sequencing of the rare red list fungi Fomitopsis rosea.</title>
        <authorList>
            <person name="Buettner E."/>
            <person name="Kellner H."/>
        </authorList>
    </citation>
    <scope>NUCLEOTIDE SEQUENCE [LARGE SCALE GENOMIC DNA]</scope>
    <source>
        <strain evidence="7 8">DSM 105464</strain>
    </source>
</reference>
<dbReference type="Gene3D" id="1.10.245.10">
    <property type="entry name" value="SWIB/MDM2 domain"/>
    <property type="match status" value="1"/>
</dbReference>
<keyword evidence="3" id="KW-0378">Hydrolase</keyword>
<dbReference type="InterPro" id="IPR019835">
    <property type="entry name" value="SWIB_domain"/>
</dbReference>
<dbReference type="EMBL" id="SEKV01000431">
    <property type="protein sequence ID" value="TFY57402.1"/>
    <property type="molecule type" value="Genomic_DNA"/>
</dbReference>
<dbReference type="SUPFAM" id="SSF47592">
    <property type="entry name" value="SWIB/MDM2 domain"/>
    <property type="match status" value="1"/>
</dbReference>
<evidence type="ECO:0000259" key="6">
    <source>
        <dbReference type="PROSITE" id="PS51925"/>
    </source>
</evidence>
<dbReference type="InterPro" id="IPR036397">
    <property type="entry name" value="RNaseH_sf"/>
</dbReference>
<dbReference type="InterPro" id="IPR003121">
    <property type="entry name" value="SWIB_MDM2_domain"/>
</dbReference>
<dbReference type="SMART" id="SM00479">
    <property type="entry name" value="EXOIII"/>
    <property type="match status" value="1"/>
</dbReference>
<keyword evidence="2" id="KW-0540">Nuclease</keyword>
<protein>
    <recommendedName>
        <fullName evidence="6">DM2 domain-containing protein</fullName>
    </recommendedName>
</protein>
<dbReference type="Pfam" id="PF00929">
    <property type="entry name" value="RNase_T"/>
    <property type="match status" value="1"/>
</dbReference>
<evidence type="ECO:0000256" key="5">
    <source>
        <dbReference type="SAM" id="MobiDB-lite"/>
    </source>
</evidence>
<gene>
    <name evidence="7" type="ORF">EVJ58_g7037</name>
</gene>
<feature type="compositionally biased region" description="Acidic residues" evidence="5">
    <location>
        <begin position="259"/>
        <end position="274"/>
    </location>
</feature>
<dbReference type="FunFam" id="3.30.420.10:FF:000003">
    <property type="entry name" value="Oligoribonuclease"/>
    <property type="match status" value="1"/>
</dbReference>
<dbReference type="NCBIfam" id="NF003765">
    <property type="entry name" value="PRK05359.1"/>
    <property type="match status" value="1"/>
</dbReference>
<comment type="similarity">
    <text evidence="1">Belongs to the oligoribonuclease family.</text>
</comment>
<evidence type="ECO:0000256" key="1">
    <source>
        <dbReference type="ARBA" id="ARBA00009921"/>
    </source>
</evidence>